<sequence length="1207" mass="134864">MKFYIQLKRKLLLCTSTKGILSKQTVMRINLTCILLLMTLMQVSASGFAQRLTLSRKNITLEQLFREIKAQSGYDFLYEPQELRSAKRISINVNGAQLKNVLDEAFNHQPLTYIIDQNTIVVRRKERSLFDTISDFFKKINITGKITDEKGNPLPGATVRVKNSVRAAITNAQGNFQLRDVDEGAVLVVSYIGYKPKEVTAKSGFMNIVLDESSSELASVTVVSTGYQTLSKERATGSFNVVTGDQLDKPTTNIAQRLIGTTAGMQATLDANGNPRFEIRGQTALNIRDNNGNLTPNAYPLVVVDGFAIQGDFNTINPNDVESVTILKDAAAASIWGARSANGVIVVVTKSGKRGTPLKVGFSAFTRMSSKLDLDYVNPLASSAETIDYEMKSFGNWSAQINSGSLMSGVGFAWSPGTTAMSEHNLGFITLAQRDALLNKYKTMSNKEQIKDELLTNPSTQQYNLNLSGSTEKMSNNLSLLFEDNKSNFKRTNDKKYIFNYRGNADLFKWLELSFSAMGNYNKINSSGVTLSDIQGLSPYEMLKNEDGSLTNIAQYYTPIIQRFVPTNLFPYSDWTYNPIQEIANRKITLEQLNTRLQAGLRFKVIKGLTFDSKIQYELFNTTNKEYNNENTFAVRRAVNQAVTWDQATNKITLNLPKGGMLKQGAVNSQGIITTPGRSKAETYNFRNMLNFDRRFNEKHEINVVAGSEINNIVVENYVSPVTYGYNDQTLSVGTFPNGPGGTFFPIKNWLGTNQTFGYSNAYSYATERYFSLFGNASYTYDNKYTLSGSVRTDASNLITDDPSYRYAPFWSVGLGWQLRNEAFMKAVNWVDRLTVRATYGYNGNVDRSTSFRPLIAMNGIPNTTTGDFNATVSSFGNPSLRWEKTGTWNLGIDYSLFRGNLYGKIDVYNKSGKDLIATLSIPAINGTTSQKLNNAEMTNRGIELELGSRVGIKDNDIVWRGNLNFSYNKNKITKLFIANYAASTLVGGGSNAYVEGVDANTLWRFQYGGMQNTQPMVVGANGTLYDFGAFTPGDGRDYLLNMGTAVAPYTLGFVNSFKVYDFDFSFIVTGKFGHKFQRMGFNYPPTWTTRVLPNKMISEVINGDPSKIVPLPQNLIEPRYYFWDRFHQNLSYLIESASHIRMQEVNLSYNVPQSVLSKLKMSRIQVFAQGNDLFTLVANNAGEDPEYRLGTLKPQPRISLGFKCEF</sequence>
<gene>
    <name evidence="13" type="ORF">SAMN04488524_3952</name>
</gene>
<dbReference type="InterPro" id="IPR023997">
    <property type="entry name" value="TonB-dep_OMP_SusC/RagA_CS"/>
</dbReference>
<keyword evidence="9 10" id="KW-0998">Cell outer membrane</keyword>
<dbReference type="RefSeq" id="WP_084240712.1">
    <property type="nucleotide sequence ID" value="NZ_FWXT01000003.1"/>
</dbReference>
<evidence type="ECO:0000256" key="11">
    <source>
        <dbReference type="RuleBase" id="RU003357"/>
    </source>
</evidence>
<dbReference type="OrthoDB" id="9768177at2"/>
<keyword evidence="2 10" id="KW-0813">Transport</keyword>
<dbReference type="PROSITE" id="PS52016">
    <property type="entry name" value="TONB_DEPENDENT_REC_3"/>
    <property type="match status" value="1"/>
</dbReference>
<dbReference type="InterPro" id="IPR012910">
    <property type="entry name" value="Plug_dom"/>
</dbReference>
<dbReference type="InterPro" id="IPR036942">
    <property type="entry name" value="Beta-barrel_TonB_sf"/>
</dbReference>
<evidence type="ECO:0000256" key="4">
    <source>
        <dbReference type="ARBA" id="ARBA00022496"/>
    </source>
</evidence>
<keyword evidence="14" id="KW-1185">Reference proteome</keyword>
<keyword evidence="8 10" id="KW-0472">Membrane</keyword>
<evidence type="ECO:0000256" key="5">
    <source>
        <dbReference type="ARBA" id="ARBA00022692"/>
    </source>
</evidence>
<accession>A0A1W2DM51</accession>
<dbReference type="NCBIfam" id="TIGR04056">
    <property type="entry name" value="OMP_RagA_SusC"/>
    <property type="match status" value="1"/>
</dbReference>
<evidence type="ECO:0000256" key="7">
    <source>
        <dbReference type="ARBA" id="ARBA00023077"/>
    </source>
</evidence>
<reference evidence="14" key="1">
    <citation type="submission" date="2017-04" db="EMBL/GenBank/DDBJ databases">
        <authorList>
            <person name="Varghese N."/>
            <person name="Submissions S."/>
        </authorList>
    </citation>
    <scope>NUCLEOTIDE SEQUENCE [LARGE SCALE GENOMIC DNA]</scope>
    <source>
        <strain evidence="14">DSM 12126</strain>
    </source>
</reference>
<feature type="domain" description="Secretin/TonB short N-terminal" evidence="12">
    <location>
        <begin position="74"/>
        <end position="125"/>
    </location>
</feature>
<evidence type="ECO:0000256" key="2">
    <source>
        <dbReference type="ARBA" id="ARBA00022448"/>
    </source>
</evidence>
<dbReference type="Pfam" id="PF07715">
    <property type="entry name" value="Plug"/>
    <property type="match status" value="1"/>
</dbReference>
<dbReference type="GO" id="GO:0006826">
    <property type="term" value="P:iron ion transport"/>
    <property type="evidence" value="ECO:0007669"/>
    <property type="project" value="UniProtKB-KW"/>
</dbReference>
<dbReference type="InterPro" id="IPR011662">
    <property type="entry name" value="Secretin/TonB_short_N"/>
</dbReference>
<evidence type="ECO:0000259" key="12">
    <source>
        <dbReference type="SMART" id="SM00965"/>
    </source>
</evidence>
<dbReference type="NCBIfam" id="TIGR04057">
    <property type="entry name" value="SusC_RagA_signa"/>
    <property type="match status" value="1"/>
</dbReference>
<dbReference type="Pfam" id="PF00593">
    <property type="entry name" value="TonB_dep_Rec_b-barrel"/>
    <property type="match status" value="1"/>
</dbReference>
<evidence type="ECO:0000256" key="6">
    <source>
        <dbReference type="ARBA" id="ARBA00023004"/>
    </source>
</evidence>
<comment type="similarity">
    <text evidence="10 11">Belongs to the TonB-dependent receptor family.</text>
</comment>
<dbReference type="STRING" id="151894.SAMN04488524_3952"/>
<dbReference type="InterPro" id="IPR008969">
    <property type="entry name" value="CarboxyPept-like_regulatory"/>
</dbReference>
<keyword evidence="3 10" id="KW-1134">Transmembrane beta strand</keyword>
<dbReference type="EMBL" id="FWXT01000003">
    <property type="protein sequence ID" value="SMC98122.1"/>
    <property type="molecule type" value="Genomic_DNA"/>
</dbReference>
<dbReference type="InterPro" id="IPR037066">
    <property type="entry name" value="Plug_dom_sf"/>
</dbReference>
<dbReference type="InterPro" id="IPR000531">
    <property type="entry name" value="Beta-barrel_TonB"/>
</dbReference>
<organism evidence="13 14">
    <name type="scientific">Pedobacter africanus</name>
    <dbReference type="NCBI Taxonomy" id="151894"/>
    <lineage>
        <taxon>Bacteria</taxon>
        <taxon>Pseudomonadati</taxon>
        <taxon>Bacteroidota</taxon>
        <taxon>Sphingobacteriia</taxon>
        <taxon>Sphingobacteriales</taxon>
        <taxon>Sphingobacteriaceae</taxon>
        <taxon>Pedobacter</taxon>
    </lineage>
</organism>
<keyword evidence="6" id="KW-0408">Iron</keyword>
<dbReference type="SUPFAM" id="SSF56935">
    <property type="entry name" value="Porins"/>
    <property type="match status" value="1"/>
</dbReference>
<dbReference type="GO" id="GO:0009279">
    <property type="term" value="C:cell outer membrane"/>
    <property type="evidence" value="ECO:0007669"/>
    <property type="project" value="UniProtKB-SubCell"/>
</dbReference>
<keyword evidence="5 10" id="KW-0812">Transmembrane</keyword>
<evidence type="ECO:0000256" key="3">
    <source>
        <dbReference type="ARBA" id="ARBA00022452"/>
    </source>
</evidence>
<dbReference type="InterPro" id="IPR039426">
    <property type="entry name" value="TonB-dep_rcpt-like"/>
</dbReference>
<evidence type="ECO:0000256" key="8">
    <source>
        <dbReference type="ARBA" id="ARBA00023136"/>
    </source>
</evidence>
<keyword evidence="4" id="KW-0406">Ion transport</keyword>
<dbReference type="SUPFAM" id="SSF49464">
    <property type="entry name" value="Carboxypeptidase regulatory domain-like"/>
    <property type="match status" value="1"/>
</dbReference>
<evidence type="ECO:0000256" key="1">
    <source>
        <dbReference type="ARBA" id="ARBA00004571"/>
    </source>
</evidence>
<keyword evidence="4" id="KW-0410">Iron transport</keyword>
<evidence type="ECO:0000313" key="13">
    <source>
        <dbReference type="EMBL" id="SMC98122.1"/>
    </source>
</evidence>
<dbReference type="Gene3D" id="2.170.130.10">
    <property type="entry name" value="TonB-dependent receptor, plug domain"/>
    <property type="match status" value="1"/>
</dbReference>
<keyword evidence="7 11" id="KW-0798">TonB box</keyword>
<name>A0A1W2DM51_9SPHI</name>
<protein>
    <submittedName>
        <fullName evidence="13">TonB-linked outer membrane protein, SusC/RagA family</fullName>
    </submittedName>
</protein>
<dbReference type="Gene3D" id="2.60.40.1120">
    <property type="entry name" value="Carboxypeptidase-like, regulatory domain"/>
    <property type="match status" value="1"/>
</dbReference>
<dbReference type="InterPro" id="IPR023996">
    <property type="entry name" value="TonB-dep_OMP_SusC/RagA"/>
</dbReference>
<dbReference type="Pfam" id="PF13715">
    <property type="entry name" value="CarbopepD_reg_2"/>
    <property type="match status" value="1"/>
</dbReference>
<evidence type="ECO:0000256" key="9">
    <source>
        <dbReference type="ARBA" id="ARBA00023237"/>
    </source>
</evidence>
<dbReference type="Gene3D" id="2.40.170.20">
    <property type="entry name" value="TonB-dependent receptor, beta-barrel domain"/>
    <property type="match status" value="1"/>
</dbReference>
<dbReference type="Proteomes" id="UP000192756">
    <property type="component" value="Unassembled WGS sequence"/>
</dbReference>
<comment type="subcellular location">
    <subcellularLocation>
        <location evidence="1 10">Cell outer membrane</location>
        <topology evidence="1 10">Multi-pass membrane protein</topology>
    </subcellularLocation>
</comment>
<evidence type="ECO:0000256" key="10">
    <source>
        <dbReference type="PROSITE-ProRule" id="PRU01360"/>
    </source>
</evidence>
<evidence type="ECO:0000313" key="14">
    <source>
        <dbReference type="Proteomes" id="UP000192756"/>
    </source>
</evidence>
<dbReference type="AlphaFoldDB" id="A0A1W2DM51"/>
<proteinExistence type="inferred from homology"/>
<dbReference type="SMART" id="SM00965">
    <property type="entry name" value="STN"/>
    <property type="match status" value="1"/>
</dbReference>